<dbReference type="NCBIfam" id="NF040570">
    <property type="entry name" value="guided_TnpB"/>
    <property type="match status" value="1"/>
</dbReference>
<keyword evidence="3" id="KW-0815">Transposition</keyword>
<dbReference type="GO" id="GO:0032196">
    <property type="term" value="P:transposition"/>
    <property type="evidence" value="ECO:0007669"/>
    <property type="project" value="UniProtKB-KW"/>
</dbReference>
<sequence length="407" mass="47419">MRLLGGAGMELTKTVKIQIKLAAESDGDLLRQAMEQYRLACDDTSHYVFNNGLVLNTTKLQSALYRDLRTKFRLKAQMAQSVLRNVTARYKTVRTQLKQKPYRYQDEDGEWQTQTKDLTWLWYPIQFRRPQLDLVRNRDWAIRKNGSFSLNTLDRRITVWPVLNHWLDYFDGTWKLGTAKVLARGGKWFLHISAAKEVPDYEQKQTAHVVGLDRGLRFLGTAYDESGQTTFYSGAKILAKRRRFKKLRAQLQAKGTKSAKRVLKRINQRENGWMTDINHQLSKALVDRYGSDTLFVLEDLTNVRFATEKVAKDRRYEQVSWAFYQLEQFLTYKAAAVGSHVLKVSAQYTSQRCPHCGKISKQQRDHQQHEYRCVCGFRSNDDRAGAMNIQELGRRWLNGTAKPKYTK</sequence>
<evidence type="ECO:0000259" key="7">
    <source>
        <dbReference type="Pfam" id="PF07282"/>
    </source>
</evidence>
<dbReference type="EMBL" id="AZEC01000014">
    <property type="protein sequence ID" value="KRL10774.1"/>
    <property type="molecule type" value="Genomic_DNA"/>
</dbReference>
<protein>
    <submittedName>
        <fullName evidence="8">Transposase ISLasa12, IS607 family protein</fullName>
    </submittedName>
</protein>
<organism evidence="8 9">
    <name type="scientific">Schleiferilactobacillus perolens DSM 12744</name>
    <dbReference type="NCBI Taxonomy" id="1423792"/>
    <lineage>
        <taxon>Bacteria</taxon>
        <taxon>Bacillati</taxon>
        <taxon>Bacillota</taxon>
        <taxon>Bacilli</taxon>
        <taxon>Lactobacillales</taxon>
        <taxon>Lactobacillaceae</taxon>
        <taxon>Schleiferilactobacillus</taxon>
    </lineage>
</organism>
<dbReference type="PATRIC" id="fig|1423792.3.peg.940"/>
<dbReference type="STRING" id="1423792.FD09_GL000920"/>
<comment type="caution">
    <text evidence="8">The sequence shown here is derived from an EMBL/GenBank/DDBJ whole genome shotgun (WGS) entry which is preliminary data.</text>
</comment>
<comment type="similarity">
    <text evidence="2">In the N-terminal section; belongs to the transposase 2 family.</text>
</comment>
<evidence type="ECO:0000256" key="2">
    <source>
        <dbReference type="ARBA" id="ARBA00011044"/>
    </source>
</evidence>
<dbReference type="InterPro" id="IPR010095">
    <property type="entry name" value="Cas12f1-like_TNB"/>
</dbReference>
<dbReference type="NCBIfam" id="TIGR01766">
    <property type="entry name" value="IS200/IS605 family accessory protein TnpB-like domain"/>
    <property type="match status" value="1"/>
</dbReference>
<evidence type="ECO:0000256" key="3">
    <source>
        <dbReference type="ARBA" id="ARBA00022578"/>
    </source>
</evidence>
<accession>A0A0R1MS07</accession>
<keyword evidence="4" id="KW-0238">DNA-binding</keyword>
<reference evidence="8 9" key="1">
    <citation type="journal article" date="2015" name="Genome Announc.">
        <title>Expanding the biotechnology potential of lactobacilli through comparative genomics of 213 strains and associated genera.</title>
        <authorList>
            <person name="Sun Z."/>
            <person name="Harris H.M."/>
            <person name="McCann A."/>
            <person name="Guo C."/>
            <person name="Argimon S."/>
            <person name="Zhang W."/>
            <person name="Yang X."/>
            <person name="Jeffery I.B."/>
            <person name="Cooney J.C."/>
            <person name="Kagawa T.F."/>
            <person name="Liu W."/>
            <person name="Song Y."/>
            <person name="Salvetti E."/>
            <person name="Wrobel A."/>
            <person name="Rasinkangas P."/>
            <person name="Parkhill J."/>
            <person name="Rea M.C."/>
            <person name="O'Sullivan O."/>
            <person name="Ritari J."/>
            <person name="Douillard F.P."/>
            <person name="Paul Ross R."/>
            <person name="Yang R."/>
            <person name="Briner A.E."/>
            <person name="Felis G.E."/>
            <person name="de Vos W.M."/>
            <person name="Barrangou R."/>
            <person name="Klaenhammer T.R."/>
            <person name="Caufield P.W."/>
            <person name="Cui Y."/>
            <person name="Zhang H."/>
            <person name="O'Toole P.W."/>
        </authorList>
    </citation>
    <scope>NUCLEOTIDE SEQUENCE [LARGE SCALE GENOMIC DNA]</scope>
    <source>
        <strain evidence="8 9">DSM 12744</strain>
    </source>
</reference>
<proteinExistence type="inferred from homology"/>
<dbReference type="Pfam" id="PF07282">
    <property type="entry name" value="Cas12f1-like_TNB"/>
    <property type="match status" value="1"/>
</dbReference>
<evidence type="ECO:0000313" key="8">
    <source>
        <dbReference type="EMBL" id="KRL10774.1"/>
    </source>
</evidence>
<dbReference type="PANTHER" id="PTHR30405:SF11">
    <property type="entry name" value="RNA-GUIDED DNA ENDONUCLEASE RV2885C-RELATED"/>
    <property type="match status" value="1"/>
</dbReference>
<dbReference type="Pfam" id="PF01385">
    <property type="entry name" value="OrfB_IS605"/>
    <property type="match status" value="1"/>
</dbReference>
<dbReference type="Proteomes" id="UP000051330">
    <property type="component" value="Unassembled WGS sequence"/>
</dbReference>
<feature type="domain" description="Cas12f1-like TNB" evidence="7">
    <location>
        <begin position="323"/>
        <end position="389"/>
    </location>
</feature>
<dbReference type="GO" id="GO:0006310">
    <property type="term" value="P:DNA recombination"/>
    <property type="evidence" value="ECO:0007669"/>
    <property type="project" value="UniProtKB-KW"/>
</dbReference>
<evidence type="ECO:0000259" key="6">
    <source>
        <dbReference type="Pfam" id="PF01385"/>
    </source>
</evidence>
<feature type="domain" description="Probable transposase IS891/IS1136/IS1341" evidence="6">
    <location>
        <begin position="199"/>
        <end position="292"/>
    </location>
</feature>
<dbReference type="PANTHER" id="PTHR30405">
    <property type="entry name" value="TRANSPOSASE"/>
    <property type="match status" value="1"/>
</dbReference>
<comment type="similarity">
    <text evidence="1">In the C-terminal section; belongs to the transposase 35 family.</text>
</comment>
<evidence type="ECO:0000256" key="5">
    <source>
        <dbReference type="ARBA" id="ARBA00023172"/>
    </source>
</evidence>
<keyword evidence="5" id="KW-0233">DNA recombination</keyword>
<dbReference type="InterPro" id="IPR051399">
    <property type="entry name" value="RNA-guided_DNA_endo/Transpos"/>
</dbReference>
<keyword evidence="9" id="KW-1185">Reference proteome</keyword>
<dbReference type="InterPro" id="IPR001959">
    <property type="entry name" value="Transposase"/>
</dbReference>
<name>A0A0R1MS07_9LACO</name>
<evidence type="ECO:0000256" key="4">
    <source>
        <dbReference type="ARBA" id="ARBA00023125"/>
    </source>
</evidence>
<dbReference type="GO" id="GO:0003677">
    <property type="term" value="F:DNA binding"/>
    <property type="evidence" value="ECO:0007669"/>
    <property type="project" value="UniProtKB-KW"/>
</dbReference>
<evidence type="ECO:0000313" key="9">
    <source>
        <dbReference type="Proteomes" id="UP000051330"/>
    </source>
</evidence>
<dbReference type="AlphaFoldDB" id="A0A0R1MS07"/>
<gene>
    <name evidence="8" type="ORF">FD09_GL000920</name>
</gene>
<evidence type="ECO:0000256" key="1">
    <source>
        <dbReference type="ARBA" id="ARBA00008761"/>
    </source>
</evidence>